<sequence>MDSGSKSSNTISGATNNAVQIGEVRGDFHFHAVAPATFPVPRQLPPDVPGFINQEAHLSRLSAWLRPSAQRAPLVQVIAGVGGVGKTSLVTHWAHRVRDWFSDGDLFVDLHGYHPDRVVSAGAALSAMLRALNVSGDRIPTTVDAMSGLYRSLLHERRVLVFLDNASSVEQVRPLLPGSPSCRVVITSRSQLGGLVVRNGAHCMPLDVLSHEHATSLLRRVIGDRAVAEPGAVDQLAGYCGYLPLALHIAAEQLVARPGARVSDLVAELTDERERLDVLATPGDESSAVRAVFALSYGALPAAAARAYRLLGFFAGQDIGLPAAAALLGLGAGQTRRVLAELTSVHLLTEKDNQRYQLHDLLRLHAAERAEIDEPADERSAALSRLMTWYAHATRAAVREIIPFFSQIPVELARTATPVPDFPDRAAALAWSDLELPNLTAGIRQAAALGDHEQVWRLAVLMFGILLVRRPHADWLATHEAGLVSARACGEIAAQAWLLTSVAIAERELRDPERALGHVEQALECWRADGTRWGVAWALRDTAATHHQLGRHAEAIAMFEQALAMHRADGDTWGEATALAGLTKAHVGNGELDTALAESRRALHIRREHEDSRNIGQALNDVGRVHLAMRDFQEAIECAEQGLDLLVATDYWHGQAISHELLGDALHGAGRREEALARWRMAADLYGSLGDPHANEVRARLSS</sequence>
<dbReference type="PANTHER" id="PTHR47691:SF3">
    <property type="entry name" value="HTH-TYPE TRANSCRIPTIONAL REGULATOR RV0890C-RELATED"/>
    <property type="match status" value="1"/>
</dbReference>
<reference evidence="2 3" key="1">
    <citation type="submission" date="2022-06" db="EMBL/GenBank/DDBJ databases">
        <title>Genomic Encyclopedia of Archaeal and Bacterial Type Strains, Phase II (KMG-II): from individual species to whole genera.</title>
        <authorList>
            <person name="Goeker M."/>
        </authorList>
    </citation>
    <scope>NUCLEOTIDE SEQUENCE [LARGE SCALE GENOMIC DNA]</scope>
    <source>
        <strain evidence="2 3">DSM 44255</strain>
    </source>
</reference>
<dbReference type="Proteomes" id="UP001205185">
    <property type="component" value="Unassembled WGS sequence"/>
</dbReference>
<dbReference type="InterPro" id="IPR002182">
    <property type="entry name" value="NB-ARC"/>
</dbReference>
<proteinExistence type="predicted"/>
<protein>
    <submittedName>
        <fullName evidence="2">NB-ARC domain-containing protein</fullName>
    </submittedName>
</protein>
<comment type="caution">
    <text evidence="2">The sequence shown here is derived from an EMBL/GenBank/DDBJ whole genome shotgun (WGS) entry which is preliminary data.</text>
</comment>
<dbReference type="EMBL" id="JAMTCO010000013">
    <property type="protein sequence ID" value="MCP2272641.1"/>
    <property type="molecule type" value="Genomic_DNA"/>
</dbReference>
<dbReference type="SMART" id="SM00028">
    <property type="entry name" value="TPR"/>
    <property type="match status" value="5"/>
</dbReference>
<gene>
    <name evidence="2" type="ORF">LV75_005167</name>
</gene>
<dbReference type="Pfam" id="PF13424">
    <property type="entry name" value="TPR_12"/>
    <property type="match status" value="2"/>
</dbReference>
<evidence type="ECO:0000313" key="3">
    <source>
        <dbReference type="Proteomes" id="UP001205185"/>
    </source>
</evidence>
<dbReference type="InterPro" id="IPR019734">
    <property type="entry name" value="TPR_rpt"/>
</dbReference>
<dbReference type="SUPFAM" id="SSF48452">
    <property type="entry name" value="TPR-like"/>
    <property type="match status" value="1"/>
</dbReference>
<organism evidence="2 3">
    <name type="scientific">Actinokineospora diospyrosa</name>
    <dbReference type="NCBI Taxonomy" id="103728"/>
    <lineage>
        <taxon>Bacteria</taxon>
        <taxon>Bacillati</taxon>
        <taxon>Actinomycetota</taxon>
        <taxon>Actinomycetes</taxon>
        <taxon>Pseudonocardiales</taxon>
        <taxon>Pseudonocardiaceae</taxon>
        <taxon>Actinokineospora</taxon>
    </lineage>
</organism>
<keyword evidence="3" id="KW-1185">Reference proteome</keyword>
<dbReference type="RefSeq" id="WP_253889565.1">
    <property type="nucleotide sequence ID" value="NZ_BAAAVB010000008.1"/>
</dbReference>
<feature type="domain" description="NB-ARC" evidence="1">
    <location>
        <begin position="55"/>
        <end position="224"/>
    </location>
</feature>
<dbReference type="PANTHER" id="PTHR47691">
    <property type="entry name" value="REGULATOR-RELATED"/>
    <property type="match status" value="1"/>
</dbReference>
<dbReference type="Pfam" id="PF00931">
    <property type="entry name" value="NB-ARC"/>
    <property type="match status" value="1"/>
</dbReference>
<evidence type="ECO:0000259" key="1">
    <source>
        <dbReference type="Pfam" id="PF00931"/>
    </source>
</evidence>
<dbReference type="InterPro" id="IPR027417">
    <property type="entry name" value="P-loop_NTPase"/>
</dbReference>
<accession>A0ABT1IKA3</accession>
<dbReference type="InterPro" id="IPR011990">
    <property type="entry name" value="TPR-like_helical_dom_sf"/>
</dbReference>
<dbReference type="PRINTS" id="PR00364">
    <property type="entry name" value="DISEASERSIST"/>
</dbReference>
<evidence type="ECO:0000313" key="2">
    <source>
        <dbReference type="EMBL" id="MCP2272641.1"/>
    </source>
</evidence>
<dbReference type="SUPFAM" id="SSF52540">
    <property type="entry name" value="P-loop containing nucleoside triphosphate hydrolases"/>
    <property type="match status" value="1"/>
</dbReference>
<name>A0ABT1IKA3_9PSEU</name>
<dbReference type="Gene3D" id="3.40.50.300">
    <property type="entry name" value="P-loop containing nucleotide triphosphate hydrolases"/>
    <property type="match status" value="1"/>
</dbReference>
<dbReference type="Gene3D" id="1.25.40.10">
    <property type="entry name" value="Tetratricopeptide repeat domain"/>
    <property type="match status" value="2"/>
</dbReference>